<evidence type="ECO:0000313" key="2">
    <source>
        <dbReference type="Proteomes" id="UP000178606"/>
    </source>
</evidence>
<accession>A0A1F6CLA4</accession>
<dbReference type="EMBL" id="MFKF01000221">
    <property type="protein sequence ID" value="OGG49817.1"/>
    <property type="molecule type" value="Genomic_DNA"/>
</dbReference>
<comment type="caution">
    <text evidence="1">The sequence shown here is derived from an EMBL/GenBank/DDBJ whole genome shotgun (WGS) entry which is preliminary data.</text>
</comment>
<name>A0A1F6CLA4_HANXR</name>
<reference evidence="1 2" key="1">
    <citation type="journal article" date="2016" name="Nat. Commun.">
        <title>Thousands of microbial genomes shed light on interconnected biogeochemical processes in an aquifer system.</title>
        <authorList>
            <person name="Anantharaman K."/>
            <person name="Brown C.T."/>
            <person name="Hug L.A."/>
            <person name="Sharon I."/>
            <person name="Castelle C.J."/>
            <person name="Probst A.J."/>
            <person name="Thomas B.C."/>
            <person name="Singh A."/>
            <person name="Wilkins M.J."/>
            <person name="Karaoz U."/>
            <person name="Brodie E.L."/>
            <person name="Williams K.H."/>
            <person name="Hubbard S.S."/>
            <person name="Banfield J.F."/>
        </authorList>
    </citation>
    <scope>NUCLEOTIDE SEQUENCE [LARGE SCALE GENOMIC DNA]</scope>
    <source>
        <strain evidence="2">RIFCSPLOWO2_12_FULL_64_10</strain>
    </source>
</reference>
<organism evidence="1 2">
    <name type="scientific">Handelsmanbacteria sp. (strain RIFCSPLOWO2_12_FULL_64_10)</name>
    <dbReference type="NCBI Taxonomy" id="1817868"/>
    <lineage>
        <taxon>Bacteria</taxon>
        <taxon>Candidatus Handelsmaniibacteriota</taxon>
    </lineage>
</organism>
<protein>
    <submittedName>
        <fullName evidence="1">Uncharacterized protein</fullName>
    </submittedName>
</protein>
<dbReference type="Proteomes" id="UP000178606">
    <property type="component" value="Unassembled WGS sequence"/>
</dbReference>
<dbReference type="AlphaFoldDB" id="A0A1F6CLA4"/>
<gene>
    <name evidence="1" type="ORF">A3F84_28490</name>
</gene>
<proteinExistence type="predicted"/>
<sequence>MGIELNRLRSLFREIVENYATKVEGEIAQLQEVMQENGGDREEGIQAMLTSIRQLKVKPEKGRRRDLKRIHDLVQEMRRLTEAW</sequence>
<evidence type="ECO:0000313" key="1">
    <source>
        <dbReference type="EMBL" id="OGG49817.1"/>
    </source>
</evidence>